<feature type="compositionally biased region" description="Basic residues" evidence="1">
    <location>
        <begin position="159"/>
        <end position="168"/>
    </location>
</feature>
<comment type="caution">
    <text evidence="2">The sequence shown here is derived from an EMBL/GenBank/DDBJ whole genome shotgun (WGS) entry which is preliminary data.</text>
</comment>
<feature type="region of interest" description="Disordered" evidence="1">
    <location>
        <begin position="1"/>
        <end position="65"/>
    </location>
</feature>
<accession>A0A2I9DBA4</accession>
<evidence type="ECO:0000313" key="3">
    <source>
        <dbReference type="Proteomes" id="UP000236569"/>
    </source>
</evidence>
<dbReference type="AlphaFoldDB" id="A0A2I9DBA4"/>
<name>A0A2I9DBA4_9DEIO</name>
<gene>
    <name evidence="2" type="ORF">DAERI_270010</name>
</gene>
<dbReference type="EMBL" id="BFAG01000027">
    <property type="protein sequence ID" value="GBF08236.1"/>
    <property type="molecule type" value="Genomic_DNA"/>
</dbReference>
<organism evidence="2 3">
    <name type="scientific">Deinococcus aerius</name>
    <dbReference type="NCBI Taxonomy" id="200253"/>
    <lineage>
        <taxon>Bacteria</taxon>
        <taxon>Thermotogati</taxon>
        <taxon>Deinococcota</taxon>
        <taxon>Deinococci</taxon>
        <taxon>Deinococcales</taxon>
        <taxon>Deinococcaceae</taxon>
        <taxon>Deinococcus</taxon>
    </lineage>
</organism>
<dbReference type="Proteomes" id="UP000236569">
    <property type="component" value="Unassembled WGS sequence"/>
</dbReference>
<evidence type="ECO:0000313" key="2">
    <source>
        <dbReference type="EMBL" id="GBF08236.1"/>
    </source>
</evidence>
<reference evidence="3" key="1">
    <citation type="submission" date="2018-01" db="EMBL/GenBank/DDBJ databases">
        <title>Draft Genome Sequence of the Radioresistant Bacterium Deinococcus aerius TR0125, Isolated from the Higher Atmosphere above Japan.</title>
        <authorList>
            <person name="Satoh K."/>
            <person name="Arai H."/>
            <person name="Sanzen T."/>
            <person name="Kawaguchi Y."/>
            <person name="Hayashi H."/>
            <person name="Yokobori S."/>
            <person name="Yamagishi A."/>
            <person name="Oono Y."/>
            <person name="Narumi I."/>
        </authorList>
    </citation>
    <scope>NUCLEOTIDE SEQUENCE [LARGE SCALE GENOMIC DNA]</scope>
    <source>
        <strain evidence="3">TR0125</strain>
    </source>
</reference>
<proteinExistence type="predicted"/>
<feature type="compositionally biased region" description="Basic and acidic residues" evidence="1">
    <location>
        <begin position="185"/>
        <end position="194"/>
    </location>
</feature>
<feature type="compositionally biased region" description="Low complexity" evidence="1">
    <location>
        <begin position="19"/>
        <end position="35"/>
    </location>
</feature>
<keyword evidence="3" id="KW-1185">Reference proteome</keyword>
<protein>
    <submittedName>
        <fullName evidence="2">Uncharacterized protein</fullName>
    </submittedName>
</protein>
<sequence length="194" mass="20300">MLRSGALLADTGRGLPLNPSGVRSSPVSRSSVSPRSAPPQAGRVPEPQPVALAGQRQLQAPADGGQDGLEHQVLLKFLAADAEPLVVDRAVPLLHARHHGAQGLAAAAHRRDAPLEFDQGEAGPLLHQLHDLARLGHQGRELRLPGRGQGGQGRDGGARRPHRTARHRGSAEGQEGEEGDAQGLHGEREHTAAG</sequence>
<evidence type="ECO:0000256" key="1">
    <source>
        <dbReference type="SAM" id="MobiDB-lite"/>
    </source>
</evidence>
<feature type="region of interest" description="Disordered" evidence="1">
    <location>
        <begin position="140"/>
        <end position="194"/>
    </location>
</feature>